<reference evidence="2 3" key="1">
    <citation type="submission" date="2014-02" db="EMBL/GenBank/DDBJ databases">
        <title>Transposable element dynamics among asymbiotic and ectomycorrhizal Amanita fungi.</title>
        <authorList>
            <consortium name="DOE Joint Genome Institute"/>
            <person name="Hess J."/>
            <person name="Skrede I."/>
            <person name="Wolfe B."/>
            <person name="LaButti K."/>
            <person name="Ohm R.A."/>
            <person name="Grigoriev I.V."/>
            <person name="Pringle A."/>
        </authorList>
    </citation>
    <scope>NUCLEOTIDE SEQUENCE [LARGE SCALE GENOMIC DNA]</scope>
    <source>
        <strain evidence="2 3">SKay4041</strain>
    </source>
</reference>
<evidence type="ECO:0000313" key="3">
    <source>
        <dbReference type="Proteomes" id="UP000242287"/>
    </source>
</evidence>
<evidence type="ECO:0000313" key="2">
    <source>
        <dbReference type="EMBL" id="PFH44660.1"/>
    </source>
</evidence>
<dbReference type="EMBL" id="KZ303098">
    <property type="protein sequence ID" value="PFH44660.1"/>
    <property type="molecule type" value="Genomic_DNA"/>
</dbReference>
<keyword evidence="3" id="KW-1185">Reference proteome</keyword>
<protein>
    <submittedName>
        <fullName evidence="2">Uncharacterized protein</fullName>
    </submittedName>
</protein>
<dbReference type="Proteomes" id="UP000242287">
    <property type="component" value="Unassembled WGS sequence"/>
</dbReference>
<proteinExistence type="predicted"/>
<accession>A0A2A9NAB9</accession>
<dbReference type="AlphaFoldDB" id="A0A2A9NAB9"/>
<sequence>MATGKPRSQDRGNHNTDAVGGPMRGHHWKLLEAHQSPHQPRPNSRILQMLSPEQELPGVLQPLHTLVKRLSAIKLIIEFIRHNPTAFTFEGLVINEAEDEGVPYVQPTSLQTT</sequence>
<evidence type="ECO:0000256" key="1">
    <source>
        <dbReference type="SAM" id="MobiDB-lite"/>
    </source>
</evidence>
<gene>
    <name evidence="2" type="ORF">AMATHDRAFT_11246</name>
</gene>
<feature type="region of interest" description="Disordered" evidence="1">
    <location>
        <begin position="1"/>
        <end position="25"/>
    </location>
</feature>
<organism evidence="2 3">
    <name type="scientific">Amanita thiersii Skay4041</name>
    <dbReference type="NCBI Taxonomy" id="703135"/>
    <lineage>
        <taxon>Eukaryota</taxon>
        <taxon>Fungi</taxon>
        <taxon>Dikarya</taxon>
        <taxon>Basidiomycota</taxon>
        <taxon>Agaricomycotina</taxon>
        <taxon>Agaricomycetes</taxon>
        <taxon>Agaricomycetidae</taxon>
        <taxon>Agaricales</taxon>
        <taxon>Pluteineae</taxon>
        <taxon>Amanitaceae</taxon>
        <taxon>Amanita</taxon>
    </lineage>
</organism>
<name>A0A2A9NAB9_9AGAR</name>